<organism evidence="3 4">
    <name type="scientific">Cupriavidus pauculus</name>
    <dbReference type="NCBI Taxonomy" id="82633"/>
    <lineage>
        <taxon>Bacteria</taxon>
        <taxon>Pseudomonadati</taxon>
        <taxon>Pseudomonadota</taxon>
        <taxon>Betaproteobacteria</taxon>
        <taxon>Burkholderiales</taxon>
        <taxon>Burkholderiaceae</taxon>
        <taxon>Cupriavidus</taxon>
    </lineage>
</organism>
<evidence type="ECO:0000256" key="2">
    <source>
        <dbReference type="SAM" id="SignalP"/>
    </source>
</evidence>
<evidence type="ECO:0000256" key="1">
    <source>
        <dbReference type="ARBA" id="ARBA00006987"/>
    </source>
</evidence>
<dbReference type="EMBL" id="CP044065">
    <property type="protein sequence ID" value="QET01646.1"/>
    <property type="molecule type" value="Genomic_DNA"/>
</dbReference>
<dbReference type="Proteomes" id="UP000322822">
    <property type="component" value="Chromosome 1"/>
</dbReference>
<feature type="chain" id="PRO_5025007129" evidence="2">
    <location>
        <begin position="23"/>
        <end position="324"/>
    </location>
</feature>
<feature type="signal peptide" evidence="2">
    <location>
        <begin position="1"/>
        <end position="22"/>
    </location>
</feature>
<dbReference type="PANTHER" id="PTHR42928:SF5">
    <property type="entry name" value="BLR1237 PROTEIN"/>
    <property type="match status" value="1"/>
</dbReference>
<dbReference type="PIRSF" id="PIRSF017082">
    <property type="entry name" value="YflP"/>
    <property type="match status" value="1"/>
</dbReference>
<evidence type="ECO:0000313" key="4">
    <source>
        <dbReference type="Proteomes" id="UP000322822"/>
    </source>
</evidence>
<dbReference type="Gene3D" id="3.40.190.150">
    <property type="entry name" value="Bordetella uptake gene, domain 1"/>
    <property type="match status" value="1"/>
</dbReference>
<dbReference type="Pfam" id="PF03401">
    <property type="entry name" value="TctC"/>
    <property type="match status" value="1"/>
</dbReference>
<dbReference type="InterPro" id="IPR005064">
    <property type="entry name" value="BUG"/>
</dbReference>
<evidence type="ECO:0000313" key="3">
    <source>
        <dbReference type="EMBL" id="QET01646.1"/>
    </source>
</evidence>
<dbReference type="InterPro" id="IPR042100">
    <property type="entry name" value="Bug_dom1"/>
</dbReference>
<gene>
    <name evidence="3" type="ORF">FOB72_06060</name>
</gene>
<dbReference type="OrthoDB" id="8678477at2"/>
<keyword evidence="2" id="KW-0732">Signal</keyword>
<dbReference type="SUPFAM" id="SSF53850">
    <property type="entry name" value="Periplasmic binding protein-like II"/>
    <property type="match status" value="1"/>
</dbReference>
<dbReference type="AlphaFoldDB" id="A0A5P2H1A1"/>
<accession>A0A5P2H1A1</accession>
<protein>
    <submittedName>
        <fullName evidence="3">Tripartite tricarboxylate transporter substrate binding protein</fullName>
    </submittedName>
</protein>
<dbReference type="CDD" id="cd13578">
    <property type="entry name" value="PBP2_Bug27"/>
    <property type="match status" value="1"/>
</dbReference>
<dbReference type="RefSeq" id="WP_150371710.1">
    <property type="nucleotide sequence ID" value="NZ_CP044065.1"/>
</dbReference>
<reference evidence="3 4" key="1">
    <citation type="submission" date="2019-09" db="EMBL/GenBank/DDBJ databases">
        <title>FDA dAtabase for Regulatory Grade micrObial Sequences (FDA-ARGOS): Supporting development and validation of Infectious Disease Dx tests.</title>
        <authorList>
            <person name="Sciortino C."/>
            <person name="Tallon L."/>
            <person name="Sadzewicz L."/>
            <person name="Vavikolanu K."/>
            <person name="Mehta A."/>
            <person name="Aluvathingal J."/>
            <person name="Nadendla S."/>
            <person name="Nandy P."/>
            <person name="Geyer C."/>
            <person name="Yan Y."/>
            <person name="Sichtig H."/>
        </authorList>
    </citation>
    <scope>NUCLEOTIDE SEQUENCE [LARGE SCALE GENOMIC DNA]</scope>
    <source>
        <strain evidence="3 4">FDAARGOS_664</strain>
    </source>
</reference>
<proteinExistence type="inferred from homology"/>
<dbReference type="PANTHER" id="PTHR42928">
    <property type="entry name" value="TRICARBOXYLATE-BINDING PROTEIN"/>
    <property type="match status" value="1"/>
</dbReference>
<sequence>MKRLALPLLAATALLLPLLGKAQSDSHYPTKPVRLIIGYAPGGSADSLARLIANRLSVQMGQTFVVDNRPGAASSIGANAVAKSNPDGYTIFLGSNANTINVTLYKKLPFDLQKDLAPIGLVASFPNIMVVSPSLPVKSVSDFIAYAKAHPNAVNYGSSGLGSSTFIAGEMFRSMAGIEMQHVQYKGSAPALTDLMAGQVQVMFDNAPSVLPFVQSGKLRALAVTSPQPQGFLPGVPTMTSSGLPGYEISSWYGLFAPAATPSAIVAALNKELNIALQDKSLREKLAALGATPEGGTAEAFKAHVSKEIPKWATLIRNSGASAE</sequence>
<comment type="similarity">
    <text evidence="1">Belongs to the UPF0065 (bug) family.</text>
</comment>
<name>A0A5P2H1A1_9BURK</name>
<dbReference type="Gene3D" id="3.40.190.10">
    <property type="entry name" value="Periplasmic binding protein-like II"/>
    <property type="match status" value="1"/>
</dbReference>